<accession>A0AA38JUB9</accession>
<feature type="transmembrane region" description="Helical" evidence="2">
    <location>
        <begin position="122"/>
        <end position="139"/>
    </location>
</feature>
<dbReference type="Pfam" id="PF20151">
    <property type="entry name" value="DUF6533"/>
    <property type="match status" value="1"/>
</dbReference>
<sequence length="312" mass="35489">MSQYDAAEIQTQVNWNHYVELIEFVILVYDYILTFDIEIERFWKHNTKRLAPILFFINRYLTLFGNLVLVIFFFWPEPILRHHNGRESMDFFAQGLVFAVQFNISVLFFLRVDAIYGGSRRIAVIFGLVLFATVVNDVVQLCLTDKTDPAAVDPPSALAQVGSIPSFSNTQGLHLAYLWIGIFVLDICVIILTLWKTVHLYRSGYVPGGIGALIMRDGLMYFGVITLATLANILAFALGTEFTKGLLPIFTNIICSVMMSRLMLNLREDSLNFETQISGLIFAHNTTHDSPPTTTAEHSTEYDLPRRRTDHH</sequence>
<organism evidence="4 5">
    <name type="scientific">Lentinula guzmanii</name>
    <dbReference type="NCBI Taxonomy" id="2804957"/>
    <lineage>
        <taxon>Eukaryota</taxon>
        <taxon>Fungi</taxon>
        <taxon>Dikarya</taxon>
        <taxon>Basidiomycota</taxon>
        <taxon>Agaricomycotina</taxon>
        <taxon>Agaricomycetes</taxon>
        <taxon>Agaricomycetidae</taxon>
        <taxon>Agaricales</taxon>
        <taxon>Marasmiineae</taxon>
        <taxon>Omphalotaceae</taxon>
        <taxon>Lentinula</taxon>
    </lineage>
</organism>
<dbReference type="EMBL" id="JANVFO010000001">
    <property type="protein sequence ID" value="KAJ3737548.1"/>
    <property type="molecule type" value="Genomic_DNA"/>
</dbReference>
<evidence type="ECO:0000256" key="2">
    <source>
        <dbReference type="SAM" id="Phobius"/>
    </source>
</evidence>
<feature type="transmembrane region" description="Helical" evidence="2">
    <location>
        <begin position="176"/>
        <end position="198"/>
    </location>
</feature>
<feature type="compositionally biased region" description="Basic and acidic residues" evidence="1">
    <location>
        <begin position="298"/>
        <end position="312"/>
    </location>
</feature>
<evidence type="ECO:0000313" key="5">
    <source>
        <dbReference type="Proteomes" id="UP001176059"/>
    </source>
</evidence>
<feature type="domain" description="DUF6533" evidence="3">
    <location>
        <begin position="18"/>
        <end position="64"/>
    </location>
</feature>
<feature type="transmembrane region" description="Helical" evidence="2">
    <location>
        <begin position="219"/>
        <end position="239"/>
    </location>
</feature>
<keyword evidence="2" id="KW-0812">Transmembrane</keyword>
<gene>
    <name evidence="4" type="ORF">DFJ43DRAFT_1045189</name>
</gene>
<keyword evidence="5" id="KW-1185">Reference proteome</keyword>
<evidence type="ECO:0000256" key="1">
    <source>
        <dbReference type="SAM" id="MobiDB-lite"/>
    </source>
</evidence>
<reference evidence="4" key="1">
    <citation type="submission" date="2022-08" db="EMBL/GenBank/DDBJ databases">
        <authorList>
            <consortium name="DOE Joint Genome Institute"/>
            <person name="Min B."/>
            <person name="Sierra-Patev S."/>
            <person name="Naranjo-Ortiz M."/>
            <person name="Looney B."/>
            <person name="Konkel Z."/>
            <person name="Slot J.C."/>
            <person name="Sakamoto Y."/>
            <person name="Steenwyk J.L."/>
            <person name="Rokas A."/>
            <person name="Carro J."/>
            <person name="Camarero S."/>
            <person name="Ferreira P."/>
            <person name="Molpeceres G."/>
            <person name="Ruiz-duenas F.J."/>
            <person name="Serrano A."/>
            <person name="Henrissat B."/>
            <person name="Drula E."/>
            <person name="Hughes K.W."/>
            <person name="Mata J.L."/>
            <person name="Ishikawa N.K."/>
            <person name="Vargas-Isla R."/>
            <person name="Ushijima S."/>
            <person name="Smith C.A."/>
            <person name="Ahrendt S."/>
            <person name="Andreopoulos W."/>
            <person name="He G."/>
            <person name="LaButti K."/>
            <person name="Lipzen A."/>
            <person name="Ng V."/>
            <person name="Riley R."/>
            <person name="Sandor L."/>
            <person name="Barry K."/>
            <person name="Martinez A.T."/>
            <person name="Xiao Y."/>
            <person name="Gibbons J.G."/>
            <person name="Terashima K."/>
            <person name="Hibbett D.S."/>
            <person name="Grigoriev I.V."/>
        </authorList>
    </citation>
    <scope>NUCLEOTIDE SEQUENCE</scope>
    <source>
        <strain evidence="4">ET3784</strain>
    </source>
</reference>
<dbReference type="InterPro" id="IPR045340">
    <property type="entry name" value="DUF6533"/>
</dbReference>
<evidence type="ECO:0000313" key="4">
    <source>
        <dbReference type="EMBL" id="KAJ3737548.1"/>
    </source>
</evidence>
<feature type="compositionally biased region" description="Polar residues" evidence="1">
    <location>
        <begin position="285"/>
        <end position="297"/>
    </location>
</feature>
<protein>
    <recommendedName>
        <fullName evidence="3">DUF6533 domain-containing protein</fullName>
    </recommendedName>
</protein>
<proteinExistence type="predicted"/>
<dbReference type="AlphaFoldDB" id="A0AA38JUB9"/>
<keyword evidence="2" id="KW-1133">Transmembrane helix</keyword>
<reference evidence="4" key="2">
    <citation type="journal article" date="2023" name="Proc. Natl. Acad. Sci. U.S.A.">
        <title>A global phylogenomic analysis of the shiitake genus Lentinula.</title>
        <authorList>
            <person name="Sierra-Patev S."/>
            <person name="Min B."/>
            <person name="Naranjo-Ortiz M."/>
            <person name="Looney B."/>
            <person name="Konkel Z."/>
            <person name="Slot J.C."/>
            <person name="Sakamoto Y."/>
            <person name="Steenwyk J.L."/>
            <person name="Rokas A."/>
            <person name="Carro J."/>
            <person name="Camarero S."/>
            <person name="Ferreira P."/>
            <person name="Molpeceres G."/>
            <person name="Ruiz-Duenas F.J."/>
            <person name="Serrano A."/>
            <person name="Henrissat B."/>
            <person name="Drula E."/>
            <person name="Hughes K.W."/>
            <person name="Mata J.L."/>
            <person name="Ishikawa N.K."/>
            <person name="Vargas-Isla R."/>
            <person name="Ushijima S."/>
            <person name="Smith C.A."/>
            <person name="Donoghue J."/>
            <person name="Ahrendt S."/>
            <person name="Andreopoulos W."/>
            <person name="He G."/>
            <person name="LaButti K."/>
            <person name="Lipzen A."/>
            <person name="Ng V."/>
            <person name="Riley R."/>
            <person name="Sandor L."/>
            <person name="Barry K."/>
            <person name="Martinez A.T."/>
            <person name="Xiao Y."/>
            <person name="Gibbons J.G."/>
            <person name="Terashima K."/>
            <person name="Grigoriev I.V."/>
            <person name="Hibbett D."/>
        </authorList>
    </citation>
    <scope>NUCLEOTIDE SEQUENCE</scope>
    <source>
        <strain evidence="4">ET3784</strain>
    </source>
</reference>
<feature type="transmembrane region" description="Helical" evidence="2">
    <location>
        <begin position="53"/>
        <end position="75"/>
    </location>
</feature>
<feature type="region of interest" description="Disordered" evidence="1">
    <location>
        <begin position="285"/>
        <end position="312"/>
    </location>
</feature>
<name>A0AA38JUB9_9AGAR</name>
<comment type="caution">
    <text evidence="4">The sequence shown here is derived from an EMBL/GenBank/DDBJ whole genome shotgun (WGS) entry which is preliminary data.</text>
</comment>
<feature type="transmembrane region" description="Helical" evidence="2">
    <location>
        <begin position="91"/>
        <end position="110"/>
    </location>
</feature>
<dbReference type="Proteomes" id="UP001176059">
    <property type="component" value="Unassembled WGS sequence"/>
</dbReference>
<evidence type="ECO:0000259" key="3">
    <source>
        <dbReference type="Pfam" id="PF20151"/>
    </source>
</evidence>
<keyword evidence="2" id="KW-0472">Membrane</keyword>